<evidence type="ECO:0000313" key="2">
    <source>
        <dbReference type="EMBL" id="TRL31742.1"/>
    </source>
</evidence>
<dbReference type="InterPro" id="IPR029063">
    <property type="entry name" value="SAM-dependent_MTases_sf"/>
</dbReference>
<dbReference type="Pfam" id="PF05050">
    <property type="entry name" value="Methyltransf_21"/>
    <property type="match status" value="1"/>
</dbReference>
<dbReference type="GO" id="GO:0032259">
    <property type="term" value="P:methylation"/>
    <property type="evidence" value="ECO:0007669"/>
    <property type="project" value="UniProtKB-KW"/>
</dbReference>
<accession>A0A549SQ34</accession>
<organism evidence="2 3">
    <name type="scientific">Methylosinus sporium</name>
    <dbReference type="NCBI Taxonomy" id="428"/>
    <lineage>
        <taxon>Bacteria</taxon>
        <taxon>Pseudomonadati</taxon>
        <taxon>Pseudomonadota</taxon>
        <taxon>Alphaproteobacteria</taxon>
        <taxon>Hyphomicrobiales</taxon>
        <taxon>Methylocystaceae</taxon>
        <taxon>Methylosinus</taxon>
    </lineage>
</organism>
<dbReference type="AlphaFoldDB" id="A0A549SQ34"/>
<dbReference type="GO" id="GO:0008168">
    <property type="term" value="F:methyltransferase activity"/>
    <property type="evidence" value="ECO:0007669"/>
    <property type="project" value="UniProtKB-KW"/>
</dbReference>
<dbReference type="NCBIfam" id="TIGR01444">
    <property type="entry name" value="fkbM_fam"/>
    <property type="match status" value="1"/>
</dbReference>
<proteinExistence type="predicted"/>
<dbReference type="InterPro" id="IPR006342">
    <property type="entry name" value="FkbM_mtfrase"/>
</dbReference>
<dbReference type="SUPFAM" id="SSF53335">
    <property type="entry name" value="S-adenosyl-L-methionine-dependent methyltransferases"/>
    <property type="match status" value="1"/>
</dbReference>
<gene>
    <name evidence="2" type="ORF">FM996_13225</name>
</gene>
<evidence type="ECO:0000313" key="3">
    <source>
        <dbReference type="Proteomes" id="UP000316781"/>
    </source>
</evidence>
<feature type="domain" description="Methyltransferase FkbM" evidence="1">
    <location>
        <begin position="25"/>
        <end position="185"/>
    </location>
</feature>
<evidence type="ECO:0000259" key="1">
    <source>
        <dbReference type="Pfam" id="PF05050"/>
    </source>
</evidence>
<reference evidence="2 3" key="1">
    <citation type="submission" date="2019-07" db="EMBL/GenBank/DDBJ databases">
        <title>Ln-dependent methylotrophs.</title>
        <authorList>
            <person name="Tani A."/>
        </authorList>
    </citation>
    <scope>NUCLEOTIDE SEQUENCE [LARGE SCALE GENOMIC DNA]</scope>
    <source>
        <strain evidence="2 3">SM89A</strain>
    </source>
</reference>
<keyword evidence="2" id="KW-0489">Methyltransferase</keyword>
<dbReference type="Gene3D" id="3.40.50.150">
    <property type="entry name" value="Vaccinia Virus protein VP39"/>
    <property type="match status" value="1"/>
</dbReference>
<keyword evidence="2" id="KW-0808">Transferase</keyword>
<sequence>MPFQTKFDHRKHMERPHMQENLIYDVGLHSGADTDFYLRKGFDVVGIEANPSLCRHCEERFSTELAEKRLTIVNRAISEAPGTVDFFVNEKKSLWGTADADLMERYGALGATSYKIQVPSTRMEDVFDEHGTPYYMKVDIEGYDYLCLQALVGRNEKPKYISVEASGTSAAATMHQLDLLKRLGYSKFQIVLQNNVYKQVCPRPSLEGNYLDFEFGAGTSGLFGKELPGRWIDYDKVVLSYRWIYWNMGFVGAHIGVFRNVKNGMVRRVLARLFSAGTGWYDTHATY</sequence>
<protein>
    <submittedName>
        <fullName evidence="2">FkbM family methyltransferase</fullName>
    </submittedName>
</protein>
<dbReference type="Proteomes" id="UP000316781">
    <property type="component" value="Unassembled WGS sequence"/>
</dbReference>
<name>A0A549SQ34_METSR</name>
<dbReference type="EMBL" id="VJMF01000051">
    <property type="protein sequence ID" value="TRL31742.1"/>
    <property type="molecule type" value="Genomic_DNA"/>
</dbReference>
<comment type="caution">
    <text evidence="2">The sequence shown here is derived from an EMBL/GenBank/DDBJ whole genome shotgun (WGS) entry which is preliminary data.</text>
</comment>